<evidence type="ECO:0008006" key="3">
    <source>
        <dbReference type="Google" id="ProtNLM"/>
    </source>
</evidence>
<accession>A0A0F9JYW2</accession>
<keyword evidence="1" id="KW-0472">Membrane</keyword>
<reference evidence="2" key="1">
    <citation type="journal article" date="2015" name="Nature">
        <title>Complex archaea that bridge the gap between prokaryotes and eukaryotes.</title>
        <authorList>
            <person name="Spang A."/>
            <person name="Saw J.H."/>
            <person name="Jorgensen S.L."/>
            <person name="Zaremba-Niedzwiedzka K."/>
            <person name="Martijn J."/>
            <person name="Lind A.E."/>
            <person name="van Eijk R."/>
            <person name="Schleper C."/>
            <person name="Guy L."/>
            <person name="Ettema T.J."/>
        </authorList>
    </citation>
    <scope>NUCLEOTIDE SEQUENCE</scope>
</reference>
<name>A0A0F9JYW2_9ZZZZ</name>
<comment type="caution">
    <text evidence="2">The sequence shown here is derived from an EMBL/GenBank/DDBJ whole genome shotgun (WGS) entry which is preliminary data.</text>
</comment>
<proteinExistence type="predicted"/>
<keyword evidence="1" id="KW-1133">Transmembrane helix</keyword>
<evidence type="ECO:0000256" key="1">
    <source>
        <dbReference type="SAM" id="Phobius"/>
    </source>
</evidence>
<protein>
    <recommendedName>
        <fullName evidence="3">Holin</fullName>
    </recommendedName>
</protein>
<feature type="transmembrane region" description="Helical" evidence="1">
    <location>
        <begin position="65"/>
        <end position="84"/>
    </location>
</feature>
<feature type="transmembrane region" description="Helical" evidence="1">
    <location>
        <begin position="36"/>
        <end position="53"/>
    </location>
</feature>
<evidence type="ECO:0000313" key="2">
    <source>
        <dbReference type="EMBL" id="KKM74984.1"/>
    </source>
</evidence>
<gene>
    <name evidence="2" type="ORF">LCGC14_1394800</name>
</gene>
<dbReference type="EMBL" id="LAZR01009052">
    <property type="protein sequence ID" value="KKM74984.1"/>
    <property type="molecule type" value="Genomic_DNA"/>
</dbReference>
<sequence>MESELIGVAGLAGAGIVLALVEVLRRTVGTNIIKDRFTPILSIAFGVGLNALIKLDTAIDVEETSWLGTILLGIMTGLAASGMYSGGKSFAENWNGTDA</sequence>
<feature type="transmembrane region" description="Helical" evidence="1">
    <location>
        <begin position="6"/>
        <end position="24"/>
    </location>
</feature>
<keyword evidence="1" id="KW-0812">Transmembrane</keyword>
<organism evidence="2">
    <name type="scientific">marine sediment metagenome</name>
    <dbReference type="NCBI Taxonomy" id="412755"/>
    <lineage>
        <taxon>unclassified sequences</taxon>
        <taxon>metagenomes</taxon>
        <taxon>ecological metagenomes</taxon>
    </lineage>
</organism>
<dbReference type="AlphaFoldDB" id="A0A0F9JYW2"/>